<keyword evidence="1" id="KW-1133">Transmembrane helix</keyword>
<evidence type="ECO:0000313" key="2">
    <source>
        <dbReference type="EMBL" id="MVN74747.1"/>
    </source>
</evidence>
<feature type="transmembrane region" description="Helical" evidence="1">
    <location>
        <begin position="52"/>
        <end position="70"/>
    </location>
</feature>
<dbReference type="EMBL" id="WQKZ01000001">
    <property type="protein sequence ID" value="MVN74747.1"/>
    <property type="molecule type" value="Genomic_DNA"/>
</dbReference>
<gene>
    <name evidence="2" type="ORF">GO988_00230</name>
</gene>
<evidence type="ECO:0008006" key="4">
    <source>
        <dbReference type="Google" id="ProtNLM"/>
    </source>
</evidence>
<dbReference type="AlphaFoldDB" id="A0A7K1T8L5"/>
<dbReference type="RefSeq" id="WP_157561534.1">
    <property type="nucleotide sequence ID" value="NZ_WQKZ01000001.1"/>
</dbReference>
<organism evidence="2 3">
    <name type="scientific">Hymenobacter ginkgonis</name>
    <dbReference type="NCBI Taxonomy" id="2682976"/>
    <lineage>
        <taxon>Bacteria</taxon>
        <taxon>Pseudomonadati</taxon>
        <taxon>Bacteroidota</taxon>
        <taxon>Cytophagia</taxon>
        <taxon>Cytophagales</taxon>
        <taxon>Hymenobacteraceae</taxon>
        <taxon>Hymenobacter</taxon>
    </lineage>
</organism>
<reference evidence="2 3" key="1">
    <citation type="submission" date="2019-12" db="EMBL/GenBank/DDBJ databases">
        <title>Hymenobacter sp. HMF4947 Genome sequencing and assembly.</title>
        <authorList>
            <person name="Kang H."/>
            <person name="Cha I."/>
            <person name="Kim H."/>
            <person name="Joh K."/>
        </authorList>
    </citation>
    <scope>NUCLEOTIDE SEQUENCE [LARGE SCALE GENOMIC DNA]</scope>
    <source>
        <strain evidence="2 3">HMF4947</strain>
    </source>
</reference>
<feature type="transmembrane region" description="Helical" evidence="1">
    <location>
        <begin position="91"/>
        <end position="109"/>
    </location>
</feature>
<proteinExistence type="predicted"/>
<protein>
    <recommendedName>
        <fullName evidence="4">DUF1648 domain-containing protein</fullName>
    </recommendedName>
</protein>
<accession>A0A7K1T8L5</accession>
<keyword evidence="1" id="KW-0812">Transmembrane</keyword>
<sequence>MNRRVFLAALLAAVVALLPVWYLHLIWHRVLAFVPIHYNAGGVPNHFVGKEWLWNIAWFPSIAFAVLTFFPQVQVGQSIFWSSSRQRWTRLVVVAALALAIAALIRSSANASQDHQFLPHRLRAPTQATGR</sequence>
<keyword evidence="1" id="KW-0472">Membrane</keyword>
<comment type="caution">
    <text evidence="2">The sequence shown here is derived from an EMBL/GenBank/DDBJ whole genome shotgun (WGS) entry which is preliminary data.</text>
</comment>
<name>A0A7K1T8L5_9BACT</name>
<keyword evidence="3" id="KW-1185">Reference proteome</keyword>
<evidence type="ECO:0000313" key="3">
    <source>
        <dbReference type="Proteomes" id="UP000441336"/>
    </source>
</evidence>
<evidence type="ECO:0000256" key="1">
    <source>
        <dbReference type="SAM" id="Phobius"/>
    </source>
</evidence>
<dbReference type="Proteomes" id="UP000441336">
    <property type="component" value="Unassembled WGS sequence"/>
</dbReference>